<feature type="transmembrane region" description="Helical" evidence="1">
    <location>
        <begin position="89"/>
        <end position="111"/>
    </location>
</feature>
<evidence type="ECO:0000259" key="2">
    <source>
        <dbReference type="PROSITE" id="PS50887"/>
    </source>
</evidence>
<keyword evidence="1" id="KW-0472">Membrane</keyword>
<dbReference type="InterPro" id="IPR043128">
    <property type="entry name" value="Rev_trsase/Diguanyl_cyclase"/>
</dbReference>
<keyword evidence="4" id="KW-1185">Reference proteome</keyword>
<evidence type="ECO:0000256" key="1">
    <source>
        <dbReference type="SAM" id="Phobius"/>
    </source>
</evidence>
<keyword evidence="1" id="KW-0812">Transmembrane</keyword>
<feature type="transmembrane region" description="Helical" evidence="1">
    <location>
        <begin position="219"/>
        <end position="236"/>
    </location>
</feature>
<feature type="transmembrane region" description="Helical" evidence="1">
    <location>
        <begin position="60"/>
        <end position="83"/>
    </location>
</feature>
<feature type="transmembrane region" description="Helical" evidence="1">
    <location>
        <begin position="257"/>
        <end position="274"/>
    </location>
</feature>
<dbReference type="SMART" id="SM00267">
    <property type="entry name" value="GGDEF"/>
    <property type="match status" value="1"/>
</dbReference>
<gene>
    <name evidence="3" type="ORF">FHX34_106257</name>
</gene>
<dbReference type="InterPro" id="IPR052163">
    <property type="entry name" value="DGC-Regulatory_Protein"/>
</dbReference>
<keyword evidence="1" id="KW-1133">Transmembrane helix</keyword>
<protein>
    <submittedName>
        <fullName evidence="3">Diguanylate cyclase (GGDEF)-like protein</fullName>
    </submittedName>
</protein>
<name>A0A561VIV6_ACTTI</name>
<feature type="transmembrane region" description="Helical" evidence="1">
    <location>
        <begin position="280"/>
        <end position="301"/>
    </location>
</feature>
<feature type="transmembrane region" description="Helical" evidence="1">
    <location>
        <begin position="123"/>
        <end position="148"/>
    </location>
</feature>
<organism evidence="3 4">
    <name type="scientific">Actinoplanes teichomyceticus</name>
    <dbReference type="NCBI Taxonomy" id="1867"/>
    <lineage>
        <taxon>Bacteria</taxon>
        <taxon>Bacillati</taxon>
        <taxon>Actinomycetota</taxon>
        <taxon>Actinomycetes</taxon>
        <taxon>Micromonosporales</taxon>
        <taxon>Micromonosporaceae</taxon>
        <taxon>Actinoplanes</taxon>
    </lineage>
</organism>
<dbReference type="RefSeq" id="WP_122978109.1">
    <property type="nucleotide sequence ID" value="NZ_BOMX01000141.1"/>
</dbReference>
<dbReference type="InterPro" id="IPR000160">
    <property type="entry name" value="GGDEF_dom"/>
</dbReference>
<dbReference type="PANTHER" id="PTHR46663">
    <property type="entry name" value="DIGUANYLATE CYCLASE DGCT-RELATED"/>
    <property type="match status" value="1"/>
</dbReference>
<feature type="domain" description="GGDEF" evidence="2">
    <location>
        <begin position="344"/>
        <end position="477"/>
    </location>
</feature>
<dbReference type="Gene3D" id="3.30.70.270">
    <property type="match status" value="1"/>
</dbReference>
<dbReference type="EMBL" id="VIWY01000006">
    <property type="protein sequence ID" value="TWG11527.1"/>
    <property type="molecule type" value="Genomic_DNA"/>
</dbReference>
<dbReference type="FunFam" id="3.30.70.270:FF:000001">
    <property type="entry name" value="Diguanylate cyclase domain protein"/>
    <property type="match status" value="1"/>
</dbReference>
<dbReference type="CDD" id="cd01949">
    <property type="entry name" value="GGDEF"/>
    <property type="match status" value="1"/>
</dbReference>
<feature type="transmembrane region" description="Helical" evidence="1">
    <location>
        <begin position="32"/>
        <end position="48"/>
    </location>
</feature>
<dbReference type="OrthoDB" id="3514519at2"/>
<evidence type="ECO:0000313" key="4">
    <source>
        <dbReference type="Proteomes" id="UP000320239"/>
    </source>
</evidence>
<dbReference type="InterPro" id="IPR029787">
    <property type="entry name" value="Nucleotide_cyclase"/>
</dbReference>
<dbReference type="SUPFAM" id="SSF55073">
    <property type="entry name" value="Nucleotide cyclase"/>
    <property type="match status" value="1"/>
</dbReference>
<reference evidence="3 4" key="1">
    <citation type="submission" date="2019-06" db="EMBL/GenBank/DDBJ databases">
        <title>Sequencing the genomes of 1000 actinobacteria strains.</title>
        <authorList>
            <person name="Klenk H.-P."/>
        </authorList>
    </citation>
    <scope>NUCLEOTIDE SEQUENCE [LARGE SCALE GENOMIC DNA]</scope>
    <source>
        <strain evidence="3 4">DSM 43866</strain>
    </source>
</reference>
<sequence length="477" mass="50752">MATGRLWALLGGVTGAIALAMATYGTTFGNVVYVLLYGTLCTAAWVAAARVPGGSPRRPWVLVALAQSLWLLGDLIELAYYYFSVGVPSVGIADVCWLSGYPLIAVALTMMARRRAPGRMRGAVLDGLTLAVAAGLAAWQFLIVPLLGTGTSLAETIVPPLYPVADVVLLAGILFIALSPGTRGAPTLLVLGAVVLYLAIDVSYNVLPYFLDYGLVERIGPLIMLGNALLIAACLHRGRDELTRPGSHVKVLHPSRVLFLGLAFLTAPALTLIQEGLEKNAVATLVATALSTGFVLARFTLAVREQERAQAQLAYQARHDALTGLPNRAMLTDEMDRTLPPRSGPVAVLYLDLDGFKQVNDEYGHEAGDAVLTAVAGRLSSAVRNTDLVVRLGGDEFVLFCPELAADDAIRLAERVVADVARPIPFRGRMLDVGASVGIAAYGRGEPARERDALRAADSAMYEAKRRGRGRWVLAEA</sequence>
<dbReference type="NCBIfam" id="TIGR00254">
    <property type="entry name" value="GGDEF"/>
    <property type="match status" value="1"/>
</dbReference>
<dbReference type="PROSITE" id="PS50887">
    <property type="entry name" value="GGDEF"/>
    <property type="match status" value="1"/>
</dbReference>
<feature type="transmembrane region" description="Helical" evidence="1">
    <location>
        <begin position="185"/>
        <end position="207"/>
    </location>
</feature>
<proteinExistence type="predicted"/>
<dbReference type="Proteomes" id="UP000320239">
    <property type="component" value="Unassembled WGS sequence"/>
</dbReference>
<evidence type="ECO:0000313" key="3">
    <source>
        <dbReference type="EMBL" id="TWG11527.1"/>
    </source>
</evidence>
<dbReference type="AlphaFoldDB" id="A0A561VIV6"/>
<comment type="caution">
    <text evidence="3">The sequence shown here is derived from an EMBL/GenBank/DDBJ whole genome shotgun (WGS) entry which is preliminary data.</text>
</comment>
<dbReference type="PANTHER" id="PTHR46663:SF2">
    <property type="entry name" value="GGDEF DOMAIN-CONTAINING PROTEIN"/>
    <property type="match status" value="1"/>
</dbReference>
<dbReference type="Pfam" id="PF00990">
    <property type="entry name" value="GGDEF"/>
    <property type="match status" value="1"/>
</dbReference>
<accession>A0A561VIV6</accession>
<feature type="transmembrane region" description="Helical" evidence="1">
    <location>
        <begin position="160"/>
        <end position="178"/>
    </location>
</feature>